<dbReference type="InterPro" id="IPR036318">
    <property type="entry name" value="FAD-bd_PCMH-like_sf"/>
</dbReference>
<dbReference type="AlphaFoldDB" id="A0A0K2H172"/>
<keyword evidence="8" id="KW-1185">Reference proteome</keyword>
<dbReference type="GO" id="GO:0016491">
    <property type="term" value="F:oxidoreductase activity"/>
    <property type="evidence" value="ECO:0007669"/>
    <property type="project" value="UniProtKB-KW"/>
</dbReference>
<keyword evidence="4" id="KW-0274">FAD</keyword>
<dbReference type="FunFam" id="1.10.45.10:FF:000001">
    <property type="entry name" value="D-lactate dehydrogenase mitochondrial"/>
    <property type="match status" value="1"/>
</dbReference>
<dbReference type="InterPro" id="IPR016171">
    <property type="entry name" value="Vanillyl_alc_oxidase_C-sub2"/>
</dbReference>
<dbReference type="InterPro" id="IPR016169">
    <property type="entry name" value="FAD-bd_PCMH_sub2"/>
</dbReference>
<dbReference type="InterPro" id="IPR016164">
    <property type="entry name" value="FAD-linked_Oxase-like_C"/>
</dbReference>
<dbReference type="SUPFAM" id="SSF56176">
    <property type="entry name" value="FAD-binding/transporter-associated domain-like"/>
    <property type="match status" value="1"/>
</dbReference>
<dbReference type="InterPro" id="IPR004113">
    <property type="entry name" value="FAD-bd_oxidored_4_C"/>
</dbReference>
<dbReference type="InterPro" id="IPR051914">
    <property type="entry name" value="FAD-linked_OxidoTrans_Type4"/>
</dbReference>
<feature type="domain" description="FAD-binding PCMH-type" evidence="6">
    <location>
        <begin position="1"/>
        <end position="69"/>
    </location>
</feature>
<evidence type="ECO:0000313" key="8">
    <source>
        <dbReference type="Proteomes" id="UP000058446"/>
    </source>
</evidence>
<evidence type="ECO:0000256" key="5">
    <source>
        <dbReference type="ARBA" id="ARBA00023002"/>
    </source>
</evidence>
<dbReference type="Gene3D" id="3.30.465.10">
    <property type="match status" value="1"/>
</dbReference>
<accession>A0A0K2H172</accession>
<dbReference type="Gene3D" id="3.30.70.2740">
    <property type="match status" value="1"/>
</dbReference>
<evidence type="ECO:0000259" key="6">
    <source>
        <dbReference type="PROSITE" id="PS51387"/>
    </source>
</evidence>
<dbReference type="InterPro" id="IPR016166">
    <property type="entry name" value="FAD-bd_PCMH"/>
</dbReference>
<dbReference type="PROSITE" id="PS51387">
    <property type="entry name" value="FAD_PCMH"/>
    <property type="match status" value="1"/>
</dbReference>
<dbReference type="GO" id="GO:0071949">
    <property type="term" value="F:FAD binding"/>
    <property type="evidence" value="ECO:0007669"/>
    <property type="project" value="InterPro"/>
</dbReference>
<evidence type="ECO:0000256" key="4">
    <source>
        <dbReference type="ARBA" id="ARBA00022827"/>
    </source>
</evidence>
<evidence type="ECO:0000313" key="7">
    <source>
        <dbReference type="EMBL" id="ALA67782.1"/>
    </source>
</evidence>
<keyword evidence="5" id="KW-0560">Oxidoreductase</keyword>
<dbReference type="FunFam" id="3.30.70.2740:FF:000001">
    <property type="entry name" value="D-lactate dehydrogenase mitochondrial"/>
    <property type="match status" value="1"/>
</dbReference>
<comment type="similarity">
    <text evidence="2">Belongs to the FAD-binding oxidoreductase/transferase type 4 family.</text>
</comment>
<keyword evidence="3" id="KW-0285">Flavoprotein</keyword>
<name>A0A0K2H172_9CORY</name>
<dbReference type="SUPFAM" id="SSF55103">
    <property type="entry name" value="FAD-linked oxidases, C-terminal domain"/>
    <property type="match status" value="1"/>
</dbReference>
<evidence type="ECO:0000256" key="2">
    <source>
        <dbReference type="ARBA" id="ARBA00008000"/>
    </source>
</evidence>
<dbReference type="PATRIC" id="fig|1408189.4.peg.1743"/>
<dbReference type="KEGG" id="clw:CLAC_08715"/>
<dbReference type="Proteomes" id="UP000058446">
    <property type="component" value="Chromosome"/>
</dbReference>
<dbReference type="PANTHER" id="PTHR42934">
    <property type="entry name" value="GLYCOLATE OXIDASE SUBUNIT GLCD"/>
    <property type="match status" value="1"/>
</dbReference>
<evidence type="ECO:0000256" key="1">
    <source>
        <dbReference type="ARBA" id="ARBA00001974"/>
    </source>
</evidence>
<sequence>MSLQSRRPNRGVTRDFVREIKVVLADGTLTRLGRKTVKGVAGLDLCGLFVGSEGTLGVIVEATLSLIPLPKAPVTAVATFPDETAAALTVRQYMGEGRRPSLMELMDGMTLKMLNEFGDFGLEESAGAMLIMQSDSATQVEDVREFERVAKENGALDAVHSDDPRDSEDLVAARRSVQPAYEVYSRAHGGGQLLDDVCVPRSKLPDFFRLLDQLRARTSVTVSMVAHAGDGNLHPAVFFDASDSDSTAEAERIFGEIMQLGIDLGGTITGEHGVGSLKKEWLPKELDEGSRRLHRSIKDAVDPAGIMNPEKMLAEI</sequence>
<dbReference type="Gene3D" id="1.10.45.10">
    <property type="entry name" value="Vanillyl-alcohol Oxidase, Chain A, domain 4"/>
    <property type="match status" value="1"/>
</dbReference>
<protein>
    <submittedName>
        <fullName evidence="7">FAD-linked oxidase</fullName>
    </submittedName>
</protein>
<dbReference type="EMBL" id="CP006841">
    <property type="protein sequence ID" value="ALA67782.1"/>
    <property type="molecule type" value="Genomic_DNA"/>
</dbReference>
<reference evidence="7 8" key="1">
    <citation type="submission" date="2013-10" db="EMBL/GenBank/DDBJ databases">
        <title>Complete genome sequence of Corynebacterium lactis DSM 45799(T), isolated from raw cow milk.</title>
        <authorList>
            <person name="Ruckert C."/>
            <person name="Albersmeier A."/>
            <person name="Lipski A."/>
            <person name="Kalinowski J."/>
        </authorList>
    </citation>
    <scope>NUCLEOTIDE SEQUENCE [LARGE SCALE GENOMIC DNA]</scope>
    <source>
        <strain evidence="7 8">RW2-5</strain>
    </source>
</reference>
<gene>
    <name evidence="7" type="ORF">CLAC_08715</name>
</gene>
<comment type="cofactor">
    <cofactor evidence="1">
        <name>FAD</name>
        <dbReference type="ChEBI" id="CHEBI:57692"/>
    </cofactor>
</comment>
<proteinExistence type="inferred from homology"/>
<organism evidence="7 8">
    <name type="scientific">Corynebacterium lactis RW2-5</name>
    <dbReference type="NCBI Taxonomy" id="1408189"/>
    <lineage>
        <taxon>Bacteria</taxon>
        <taxon>Bacillati</taxon>
        <taxon>Actinomycetota</taxon>
        <taxon>Actinomycetes</taxon>
        <taxon>Mycobacteriales</taxon>
        <taxon>Corynebacteriaceae</taxon>
        <taxon>Corynebacterium</taxon>
    </lineage>
</organism>
<dbReference type="Pfam" id="PF02913">
    <property type="entry name" value="FAD-oxidase_C"/>
    <property type="match status" value="1"/>
</dbReference>
<dbReference type="PANTHER" id="PTHR42934:SF2">
    <property type="entry name" value="GLYCOLATE OXIDASE SUBUNIT GLCD"/>
    <property type="match status" value="1"/>
</dbReference>
<evidence type="ECO:0000256" key="3">
    <source>
        <dbReference type="ARBA" id="ARBA00022630"/>
    </source>
</evidence>
<dbReference type="RefSeq" id="WP_053412551.1">
    <property type="nucleotide sequence ID" value="NZ_CP006841.1"/>
</dbReference>
<dbReference type="STRING" id="1408189.CLAC_08715"/>